<reference evidence="1 2" key="1">
    <citation type="journal article" date="2009" name="J. Bacteriol.">
        <title>Genome sequences of three Agrobacterium biovars help elucidate the evolution of multichromosome genomes in bacteria.</title>
        <authorList>
            <person name="Slater S.C."/>
            <person name="Goldman B.S."/>
            <person name="Goodner B."/>
            <person name="Setubal J.C."/>
            <person name="Farrand S.K."/>
            <person name="Nester E.W."/>
            <person name="Burr T.J."/>
            <person name="Banta L."/>
            <person name="Dickerman A.W."/>
            <person name="Paulsen I."/>
            <person name="Otten L."/>
            <person name="Suen G."/>
            <person name="Welch R."/>
            <person name="Almeida N.F."/>
            <person name="Arnold F."/>
            <person name="Burton O.T."/>
            <person name="Du Z."/>
            <person name="Ewing A."/>
            <person name="Godsy E."/>
            <person name="Heisel S."/>
            <person name="Houmiel K.L."/>
            <person name="Jhaveri J."/>
            <person name="Lu J."/>
            <person name="Miller N.M."/>
            <person name="Norton S."/>
            <person name="Chen Q."/>
            <person name="Phoolcharoen W."/>
            <person name="Ohlin V."/>
            <person name="Ondrusek D."/>
            <person name="Pride N."/>
            <person name="Stricklin S.L."/>
            <person name="Sun J."/>
            <person name="Wheeler C."/>
            <person name="Wilson L."/>
            <person name="Zhu H."/>
            <person name="Wood D.W."/>
        </authorList>
    </citation>
    <scope>NUCLEOTIDE SEQUENCE [LARGE SCALE GENOMIC DNA]</scope>
    <source>
        <strain evidence="2">K84 / ATCC BAA-868</strain>
    </source>
</reference>
<dbReference type="EMBL" id="CP000628">
    <property type="protein sequence ID" value="ACM26512.1"/>
    <property type="molecule type" value="Genomic_DNA"/>
</dbReference>
<sequence>MRILDIKPIADLGGGSRALAVFDLELNSDMRVYGLKLMESPDGRRIVYAPNGNGGRRLATFSPELAAEISKAANAKFEGHVTANGTNSKG</sequence>
<proteinExistence type="predicted"/>
<dbReference type="Proteomes" id="UP000001600">
    <property type="component" value="Chromosome 1"/>
</dbReference>
<dbReference type="eggNOG" id="ENOG50312IQ">
    <property type="taxonomic scope" value="Bacteria"/>
</dbReference>
<organism evidence="1 2">
    <name type="scientific">Rhizobium rhizogenes (strain K84 / ATCC BAA-868)</name>
    <name type="common">Agrobacterium radiobacter</name>
    <dbReference type="NCBI Taxonomy" id="311403"/>
    <lineage>
        <taxon>Bacteria</taxon>
        <taxon>Pseudomonadati</taxon>
        <taxon>Pseudomonadota</taxon>
        <taxon>Alphaproteobacteria</taxon>
        <taxon>Hyphomicrobiales</taxon>
        <taxon>Rhizobiaceae</taxon>
        <taxon>Rhizobium/Agrobacterium group</taxon>
        <taxon>Rhizobium</taxon>
    </lineage>
</organism>
<evidence type="ECO:0000313" key="1">
    <source>
        <dbReference type="EMBL" id="ACM26512.1"/>
    </source>
</evidence>
<protein>
    <submittedName>
        <fullName evidence="1">Uncharacterized protein</fullName>
    </submittedName>
</protein>
<dbReference type="AlphaFoldDB" id="B9JF21"/>
<dbReference type="STRING" id="311403.Arad_2289"/>
<gene>
    <name evidence="1" type="ordered locus">Arad_2289</name>
</gene>
<evidence type="ECO:0000313" key="2">
    <source>
        <dbReference type="Proteomes" id="UP000001600"/>
    </source>
</evidence>
<dbReference type="KEGG" id="ara:Arad_2289"/>
<name>B9JF21_RHIR8</name>
<dbReference type="HOGENOM" id="CLU_185307_0_0_5"/>
<accession>B9JF21</accession>
<dbReference type="RefSeq" id="WP_012651390.1">
    <property type="nucleotide sequence ID" value="NC_011985.1"/>
</dbReference>